<evidence type="ECO:0000313" key="2">
    <source>
        <dbReference type="Proteomes" id="UP000677082"/>
    </source>
</evidence>
<dbReference type="EMBL" id="BOQN01000050">
    <property type="protein sequence ID" value="GIM91923.1"/>
    <property type="molecule type" value="Genomic_DNA"/>
</dbReference>
<sequence>MRFKYDSEANVAHIAIEEDMPDGSAVENLVVEHPGRGDIVLEFDIEGRLLGVEIVRLPWQQRISLSAYFAVVATNGRSCSKGVSWARLAPHAASYFLAAVIADFGHGAPRAAQASRNATARPLSRLAAVRCGC</sequence>
<dbReference type="RefSeq" id="WP_213007808.1">
    <property type="nucleotide sequence ID" value="NZ_BOQN01000050.1"/>
</dbReference>
<evidence type="ECO:0008006" key="3">
    <source>
        <dbReference type="Google" id="ProtNLM"/>
    </source>
</evidence>
<protein>
    <recommendedName>
        <fullName evidence="3">DUF2283 domain-containing protein</fullName>
    </recommendedName>
</protein>
<dbReference type="InterPro" id="IPR019270">
    <property type="entry name" value="DUF2283"/>
</dbReference>
<comment type="caution">
    <text evidence="1">The sequence shown here is derived from an EMBL/GenBank/DDBJ whole genome shotgun (WGS) entry which is preliminary data.</text>
</comment>
<evidence type="ECO:0000313" key="1">
    <source>
        <dbReference type="EMBL" id="GIM91923.1"/>
    </source>
</evidence>
<dbReference type="Pfam" id="PF10049">
    <property type="entry name" value="DUF2283"/>
    <property type="match status" value="1"/>
</dbReference>
<dbReference type="AlphaFoldDB" id="A0A919W5W3"/>
<reference evidence="1 2" key="1">
    <citation type="submission" date="2021-03" db="EMBL/GenBank/DDBJ databases">
        <title>Whole genome shotgun sequence of Actinoplanes toevensis NBRC 105298.</title>
        <authorList>
            <person name="Komaki H."/>
            <person name="Tamura T."/>
        </authorList>
    </citation>
    <scope>NUCLEOTIDE SEQUENCE [LARGE SCALE GENOMIC DNA]</scope>
    <source>
        <strain evidence="1 2">NBRC 105298</strain>
    </source>
</reference>
<gene>
    <name evidence="1" type="ORF">Ato02nite_037160</name>
</gene>
<proteinExistence type="predicted"/>
<accession>A0A919W5W3</accession>
<organism evidence="1 2">
    <name type="scientific">Paractinoplanes toevensis</name>
    <dbReference type="NCBI Taxonomy" id="571911"/>
    <lineage>
        <taxon>Bacteria</taxon>
        <taxon>Bacillati</taxon>
        <taxon>Actinomycetota</taxon>
        <taxon>Actinomycetes</taxon>
        <taxon>Micromonosporales</taxon>
        <taxon>Micromonosporaceae</taxon>
        <taxon>Paractinoplanes</taxon>
    </lineage>
</organism>
<keyword evidence="2" id="KW-1185">Reference proteome</keyword>
<dbReference type="Proteomes" id="UP000677082">
    <property type="component" value="Unassembled WGS sequence"/>
</dbReference>
<name>A0A919W5W3_9ACTN</name>